<evidence type="ECO:0000256" key="4">
    <source>
        <dbReference type="ARBA" id="ARBA00022448"/>
    </source>
</evidence>
<keyword evidence="8 13" id="KW-1133">Transmembrane helix</keyword>
<evidence type="ECO:0000256" key="2">
    <source>
        <dbReference type="ARBA" id="ARBA00008892"/>
    </source>
</evidence>
<evidence type="ECO:0000256" key="13">
    <source>
        <dbReference type="SAM" id="Phobius"/>
    </source>
</evidence>
<evidence type="ECO:0000256" key="6">
    <source>
        <dbReference type="ARBA" id="ARBA00022692"/>
    </source>
</evidence>
<gene>
    <name evidence="14" type="primary">atp8</name>
</gene>
<comment type="subunit">
    <text evidence="3">F-type ATPases have 2 components, CF(1) - the catalytic core - and CF(0) - the membrane proton channel.</text>
</comment>
<keyword evidence="6 12" id="KW-0812">Transmembrane</keyword>
<evidence type="ECO:0000256" key="8">
    <source>
        <dbReference type="ARBA" id="ARBA00022989"/>
    </source>
</evidence>
<evidence type="ECO:0000256" key="1">
    <source>
        <dbReference type="ARBA" id="ARBA00004304"/>
    </source>
</evidence>
<evidence type="ECO:0000256" key="3">
    <source>
        <dbReference type="ARBA" id="ARBA00011291"/>
    </source>
</evidence>
<keyword evidence="7 12" id="KW-0375">Hydrogen ion transport</keyword>
<comment type="subcellular location">
    <subcellularLocation>
        <location evidence="1 12">Mitochondrion membrane</location>
        <topology evidence="1 12">Single-pass membrane protein</topology>
    </subcellularLocation>
</comment>
<dbReference type="InterPro" id="IPR001421">
    <property type="entry name" value="ATP8_metazoa"/>
</dbReference>
<evidence type="ECO:0000256" key="12">
    <source>
        <dbReference type="RuleBase" id="RU003661"/>
    </source>
</evidence>
<dbReference type="GO" id="GO:0015078">
    <property type="term" value="F:proton transmembrane transporter activity"/>
    <property type="evidence" value="ECO:0007669"/>
    <property type="project" value="InterPro"/>
</dbReference>
<evidence type="ECO:0000313" key="14">
    <source>
        <dbReference type="EMBL" id="ALO77386.1"/>
    </source>
</evidence>
<evidence type="ECO:0000256" key="10">
    <source>
        <dbReference type="ARBA" id="ARBA00023128"/>
    </source>
</evidence>
<feature type="transmembrane region" description="Helical" evidence="13">
    <location>
        <begin position="6"/>
        <end position="33"/>
    </location>
</feature>
<keyword evidence="5 12" id="KW-0138">CF(0)</keyword>
<reference evidence="14" key="1">
    <citation type="submission" date="2012-06" db="EMBL/GenBank/DDBJ databases">
        <title>Mitogenomics of the Coleoptera under dense taxon sampling.</title>
        <authorList>
            <person name="Timmermans M.J.T.N."/>
            <person name="Lim J."/>
            <person name="Dodsworth S."/>
            <person name="Haran J."/>
            <person name="Ahrens D."/>
            <person name="Bocak L."/>
            <person name="London A."/>
            <person name="Culverwell L."/>
            <person name="Vogler A.P."/>
        </authorList>
    </citation>
    <scope>NUCLEOTIDE SEQUENCE</scope>
</reference>
<keyword evidence="9 12" id="KW-0406">Ion transport</keyword>
<comment type="similarity">
    <text evidence="2 12">Belongs to the ATPase protein 8 family.</text>
</comment>
<accession>A0A0S2MRM9</accession>
<proteinExistence type="inferred from homology"/>
<keyword evidence="10 12" id="KW-0496">Mitochondrion</keyword>
<dbReference type="GO" id="GO:0031966">
    <property type="term" value="C:mitochondrial membrane"/>
    <property type="evidence" value="ECO:0007669"/>
    <property type="project" value="UniProtKB-SubCell"/>
</dbReference>
<evidence type="ECO:0000256" key="7">
    <source>
        <dbReference type="ARBA" id="ARBA00022781"/>
    </source>
</evidence>
<dbReference type="AlphaFoldDB" id="A0A0S2MRM9"/>
<evidence type="ECO:0000256" key="11">
    <source>
        <dbReference type="ARBA" id="ARBA00023136"/>
    </source>
</evidence>
<protein>
    <recommendedName>
        <fullName evidence="12">ATP synthase complex subunit 8</fullName>
    </recommendedName>
</protein>
<dbReference type="GO" id="GO:0045259">
    <property type="term" value="C:proton-transporting ATP synthase complex"/>
    <property type="evidence" value="ECO:0007669"/>
    <property type="project" value="UniProtKB-KW"/>
</dbReference>
<keyword evidence="4 12" id="KW-0813">Transport</keyword>
<evidence type="ECO:0000256" key="5">
    <source>
        <dbReference type="ARBA" id="ARBA00022547"/>
    </source>
</evidence>
<dbReference type="EMBL" id="JX412834">
    <property type="protein sequence ID" value="ALO77386.1"/>
    <property type="molecule type" value="Genomic_DNA"/>
</dbReference>
<sequence length="52" mass="6500">MPQMAPMSWLILFFIFSVTFIFFIVLNYFLMIYHPKLEKSKKIKQQLINWKW</sequence>
<keyword evidence="11 13" id="KW-0472">Membrane</keyword>
<name>A0A0S2MRM9_9COLE</name>
<geneLocation type="mitochondrion" evidence="14"/>
<evidence type="ECO:0000256" key="9">
    <source>
        <dbReference type="ARBA" id="ARBA00023065"/>
    </source>
</evidence>
<dbReference type="Pfam" id="PF00895">
    <property type="entry name" value="ATP-synt_8"/>
    <property type="match status" value="1"/>
</dbReference>
<organism evidence="14">
    <name type="scientific">Agrilus sp. AGR01</name>
    <dbReference type="NCBI Taxonomy" id="1205534"/>
    <lineage>
        <taxon>Eukaryota</taxon>
        <taxon>Metazoa</taxon>
        <taxon>Ecdysozoa</taxon>
        <taxon>Arthropoda</taxon>
        <taxon>Hexapoda</taxon>
        <taxon>Insecta</taxon>
        <taxon>Pterygota</taxon>
        <taxon>Neoptera</taxon>
        <taxon>Endopterygota</taxon>
        <taxon>Coleoptera</taxon>
        <taxon>Polyphaga</taxon>
        <taxon>Elateriformia</taxon>
        <taxon>Buprestoidea</taxon>
        <taxon>Buprestidae</taxon>
        <taxon>Agrilinae</taxon>
        <taxon>Agrilus</taxon>
    </lineage>
</organism>
<dbReference type="GO" id="GO:0015986">
    <property type="term" value="P:proton motive force-driven ATP synthesis"/>
    <property type="evidence" value="ECO:0007669"/>
    <property type="project" value="InterPro"/>
</dbReference>